<keyword evidence="4" id="KW-1185">Reference proteome</keyword>
<reference evidence="3" key="1">
    <citation type="submission" date="2022-11" db="EMBL/GenBank/DDBJ databases">
        <authorList>
            <person name="Scott C."/>
            <person name="Bruce N."/>
        </authorList>
    </citation>
    <scope>NUCLEOTIDE SEQUENCE</scope>
</reference>
<dbReference type="Pfam" id="PF01425">
    <property type="entry name" value="Amidase"/>
    <property type="match status" value="1"/>
</dbReference>
<feature type="compositionally biased region" description="Basic and acidic residues" evidence="1">
    <location>
        <begin position="23"/>
        <end position="35"/>
    </location>
</feature>
<dbReference type="Proteomes" id="UP000838763">
    <property type="component" value="Unassembled WGS sequence"/>
</dbReference>
<dbReference type="Pfam" id="PF10230">
    <property type="entry name" value="LIDHydrolase"/>
    <property type="match status" value="1"/>
</dbReference>
<dbReference type="EMBL" id="CALLCH030000006">
    <property type="protein sequence ID" value="CAI4212837.1"/>
    <property type="molecule type" value="Genomic_DNA"/>
</dbReference>
<dbReference type="PANTHER" id="PTHR42678">
    <property type="entry name" value="AMIDASE"/>
    <property type="match status" value="1"/>
</dbReference>
<dbReference type="AlphaFoldDB" id="A0A9P1GYV0"/>
<dbReference type="InterPro" id="IPR023631">
    <property type="entry name" value="Amidase_dom"/>
</dbReference>
<gene>
    <name evidence="3" type="ORF">PPNO1_LOCUS2584</name>
</gene>
<dbReference type="GO" id="GO:0005811">
    <property type="term" value="C:lipid droplet"/>
    <property type="evidence" value="ECO:0007669"/>
    <property type="project" value="InterPro"/>
</dbReference>
<dbReference type="InterPro" id="IPR019363">
    <property type="entry name" value="LDAH"/>
</dbReference>
<dbReference type="PANTHER" id="PTHR42678:SF34">
    <property type="entry name" value="OS04G0183300 PROTEIN"/>
    <property type="match status" value="1"/>
</dbReference>
<proteinExistence type="predicted"/>
<dbReference type="SUPFAM" id="SSF53474">
    <property type="entry name" value="alpha/beta-Hydrolases"/>
    <property type="match status" value="1"/>
</dbReference>
<dbReference type="OrthoDB" id="448051at2759"/>
<evidence type="ECO:0000259" key="2">
    <source>
        <dbReference type="Pfam" id="PF01425"/>
    </source>
</evidence>
<accession>A0A9P1GYV0</accession>
<sequence length="822" mass="90059">MVSLLGAPIISARSEEGNLSSPESREGTRSTTRHELKPHHLHPGHAASPQAGGPRTGVLYPGNPGLIEYYRDFLKFLRVLLDRTSPPYGLEEQICRAYAGVAEQRIEESARPEENGRPYDFVVVIGHSVGSYITLEIFHRHHHDPSSAPHLRLHHGILLFPTVTHIAKSPSGRRLKALSDRPVLADNAHRVAKALVTPWPRPVLRFLCRALMGFSPEAARVTVEFLKSRDGIWQGLHMGRDEMDVISEDRWDEELWEVFRDAEEHRHRLPKFMFFFAKRDHWVADDVRDEFVRKLQRHATREGPDHKRGGPRLSWSRMARSSTPFARERTWLNQIQDNFSPYDPGKERHTRVLDEAKVLAGTMMRETRKCQGHAPEFPGLRDATIDELAQGLEDKLFTSLDLVKAYIARIEEVNSDLHAVAEINPDALDIAIALDAEREAGQVRGPLHGLPILLKNNIATADKMNNTAGSFALLGAKVPRDSFVAQKLREAGAVLLGKANLSQWANFRSGNSSNGWSAHGGQVLGAYIANQDPSGSSSGCGVASDLGLAVACIGTETDGSIVSPASHNNIVGFKPSIGLTSRDLVIPISEHQDTIGPMARTVKDAAYLLQAMAGRDDNDPYTADIPDDGAIPDYLAALDPDALAGARLGIPSAVFERFGWTDPDFPELYNFYIAFDVLRIAGATIVTAAFPNATDPSVVDYDAETRVLHADFGPNLAAYLAQLTENPAGEYPDRDTAIWDDALEGLGYDNTDPRFLDDLDALRGLGRDFLLAALEQDDLDALILPTALASGWAAMAAAPSSPCPWASGPRVKKATRARGGGV</sequence>
<organism evidence="3 4">
    <name type="scientific">Parascedosporium putredinis</name>
    <dbReference type="NCBI Taxonomy" id="1442378"/>
    <lineage>
        <taxon>Eukaryota</taxon>
        <taxon>Fungi</taxon>
        <taxon>Dikarya</taxon>
        <taxon>Ascomycota</taxon>
        <taxon>Pezizomycotina</taxon>
        <taxon>Sordariomycetes</taxon>
        <taxon>Hypocreomycetidae</taxon>
        <taxon>Microascales</taxon>
        <taxon>Microascaceae</taxon>
        <taxon>Parascedosporium</taxon>
    </lineage>
</organism>
<dbReference type="InterPro" id="IPR029058">
    <property type="entry name" value="AB_hydrolase_fold"/>
</dbReference>
<dbReference type="GO" id="GO:0019915">
    <property type="term" value="P:lipid storage"/>
    <property type="evidence" value="ECO:0007669"/>
    <property type="project" value="InterPro"/>
</dbReference>
<dbReference type="SUPFAM" id="SSF75304">
    <property type="entry name" value="Amidase signature (AS) enzymes"/>
    <property type="match status" value="1"/>
</dbReference>
<name>A0A9P1GYV0_9PEZI</name>
<dbReference type="InterPro" id="IPR036928">
    <property type="entry name" value="AS_sf"/>
</dbReference>
<feature type="domain" description="Amidase" evidence="2">
    <location>
        <begin position="401"/>
        <end position="787"/>
    </location>
</feature>
<dbReference type="Gene3D" id="3.90.1300.10">
    <property type="entry name" value="Amidase signature (AS) domain"/>
    <property type="match status" value="1"/>
</dbReference>
<evidence type="ECO:0000256" key="1">
    <source>
        <dbReference type="SAM" id="MobiDB-lite"/>
    </source>
</evidence>
<protein>
    <recommendedName>
        <fullName evidence="2">Amidase domain-containing protein</fullName>
    </recommendedName>
</protein>
<dbReference type="GO" id="GO:0016298">
    <property type="term" value="F:lipase activity"/>
    <property type="evidence" value="ECO:0007669"/>
    <property type="project" value="InterPro"/>
</dbReference>
<evidence type="ECO:0000313" key="3">
    <source>
        <dbReference type="EMBL" id="CAI4212837.1"/>
    </source>
</evidence>
<feature type="region of interest" description="Disordered" evidence="1">
    <location>
        <begin position="13"/>
        <end position="55"/>
    </location>
</feature>
<comment type="caution">
    <text evidence="3">The sequence shown here is derived from an EMBL/GenBank/DDBJ whole genome shotgun (WGS) entry which is preliminary data.</text>
</comment>
<evidence type="ECO:0000313" key="4">
    <source>
        <dbReference type="Proteomes" id="UP000838763"/>
    </source>
</evidence>